<comment type="similarity">
    <text evidence="10">Belongs to the PlsX family.</text>
</comment>
<dbReference type="PANTHER" id="PTHR30100">
    <property type="entry name" value="FATTY ACID/PHOSPHOLIPID SYNTHESIS PROTEIN PLSX"/>
    <property type="match status" value="1"/>
</dbReference>
<protein>
    <recommendedName>
        <fullName evidence="8 10">Phosphate acyltransferase</fullName>
        <ecNumber evidence="8 10">2.3.1.274</ecNumber>
    </recommendedName>
    <alternativeName>
        <fullName evidence="10">Acyl-ACP phosphotransacylase</fullName>
    </alternativeName>
    <alternativeName>
        <fullName evidence="10">Acyl-[acyl-carrier-protein]--phosphate acyltransferase</fullName>
    </alternativeName>
    <alternativeName>
        <fullName evidence="10">Phosphate-acyl-ACP acyltransferase</fullName>
    </alternativeName>
</protein>
<dbReference type="UniPathway" id="UPA00085"/>
<keyword evidence="12" id="KW-1185">Reference proteome</keyword>
<dbReference type="PIRSF" id="PIRSF002465">
    <property type="entry name" value="Phsphlp_syn_PlsX"/>
    <property type="match status" value="1"/>
</dbReference>
<dbReference type="NCBIfam" id="TIGR00182">
    <property type="entry name" value="plsX"/>
    <property type="match status" value="1"/>
</dbReference>
<evidence type="ECO:0000256" key="5">
    <source>
        <dbReference type="ARBA" id="ARBA00023098"/>
    </source>
</evidence>
<keyword evidence="7 10" id="KW-1208">Phospholipid metabolism</keyword>
<reference evidence="11 12" key="1">
    <citation type="submission" date="2019-01" db="EMBL/GenBank/DDBJ databases">
        <authorList>
            <consortium name="Pathogen Informatics"/>
        </authorList>
    </citation>
    <scope>NUCLEOTIDE SEQUENCE [LARGE SCALE GENOMIC DNA]</scope>
    <source>
        <strain evidence="11 12">NCTC10184</strain>
    </source>
</reference>
<name>A0A449BAK8_9BACT</name>
<evidence type="ECO:0000313" key="12">
    <source>
        <dbReference type="Proteomes" id="UP000290876"/>
    </source>
</evidence>
<keyword evidence="2 10" id="KW-0963">Cytoplasm</keyword>
<dbReference type="InterPro" id="IPR012281">
    <property type="entry name" value="Phospholipid_synth_PlsX-like"/>
</dbReference>
<keyword evidence="11" id="KW-0012">Acyltransferase</keyword>
<dbReference type="GO" id="GO:0043811">
    <property type="term" value="F:phosphate:acyl-[acyl carrier protein] acyltransferase activity"/>
    <property type="evidence" value="ECO:0007669"/>
    <property type="project" value="UniProtKB-UniRule"/>
</dbReference>
<dbReference type="Gene3D" id="3.40.718.10">
    <property type="entry name" value="Isopropylmalate Dehydrogenase"/>
    <property type="match status" value="1"/>
</dbReference>
<evidence type="ECO:0000256" key="6">
    <source>
        <dbReference type="ARBA" id="ARBA00023209"/>
    </source>
</evidence>
<evidence type="ECO:0000313" key="11">
    <source>
        <dbReference type="EMBL" id="VEU78067.1"/>
    </source>
</evidence>
<dbReference type="AlphaFoldDB" id="A0A449BAK8"/>
<evidence type="ECO:0000256" key="3">
    <source>
        <dbReference type="ARBA" id="ARBA00022516"/>
    </source>
</evidence>
<comment type="function">
    <text evidence="10">Catalyzes the reversible formation of acyl-phosphate (acyl-PO(4)) from acyl-[acyl-carrier-protein] (acyl-ACP). This enzyme utilizes acyl-ACP as fatty acyl donor, but not acyl-CoA.</text>
</comment>
<keyword evidence="6 10" id="KW-0594">Phospholipid biosynthesis</keyword>
<dbReference type="Proteomes" id="UP000290876">
    <property type="component" value="Chromosome"/>
</dbReference>
<evidence type="ECO:0000256" key="8">
    <source>
        <dbReference type="ARBA" id="ARBA00024069"/>
    </source>
</evidence>
<dbReference type="RefSeq" id="WP_129622917.1">
    <property type="nucleotide sequence ID" value="NZ_LR215043.1"/>
</dbReference>
<gene>
    <name evidence="10 11" type="primary">plsX</name>
    <name evidence="11" type="ORF">NCTC10184_00286</name>
</gene>
<evidence type="ECO:0000256" key="1">
    <source>
        <dbReference type="ARBA" id="ARBA00001232"/>
    </source>
</evidence>
<dbReference type="KEGG" id="mcob:NCTC10184_00286"/>
<accession>A0A449BAK8</accession>
<dbReference type="Pfam" id="PF02504">
    <property type="entry name" value="FA_synthesis"/>
    <property type="match status" value="1"/>
</dbReference>
<proteinExistence type="inferred from homology"/>
<evidence type="ECO:0000256" key="4">
    <source>
        <dbReference type="ARBA" id="ARBA00022679"/>
    </source>
</evidence>
<evidence type="ECO:0000256" key="7">
    <source>
        <dbReference type="ARBA" id="ARBA00023264"/>
    </source>
</evidence>
<dbReference type="OrthoDB" id="9806408at2"/>
<keyword evidence="3 10" id="KW-0444">Lipid biosynthesis</keyword>
<dbReference type="EC" id="2.3.1.274" evidence="8 10"/>
<organism evidence="11 12">
    <name type="scientific">Mycoplasmopsis columbinasalis</name>
    <dbReference type="NCBI Taxonomy" id="114880"/>
    <lineage>
        <taxon>Bacteria</taxon>
        <taxon>Bacillati</taxon>
        <taxon>Mycoplasmatota</taxon>
        <taxon>Mycoplasmoidales</taxon>
        <taxon>Metamycoplasmataceae</taxon>
        <taxon>Mycoplasmopsis</taxon>
    </lineage>
</organism>
<comment type="catalytic activity">
    <reaction evidence="1 10">
        <text>a fatty acyl-[ACP] + phosphate = an acyl phosphate + holo-[ACP]</text>
        <dbReference type="Rhea" id="RHEA:42292"/>
        <dbReference type="Rhea" id="RHEA-COMP:9685"/>
        <dbReference type="Rhea" id="RHEA-COMP:14125"/>
        <dbReference type="ChEBI" id="CHEBI:43474"/>
        <dbReference type="ChEBI" id="CHEBI:59918"/>
        <dbReference type="ChEBI" id="CHEBI:64479"/>
        <dbReference type="ChEBI" id="CHEBI:138651"/>
        <dbReference type="EC" id="2.3.1.274"/>
    </reaction>
</comment>
<dbReference type="GO" id="GO:0005737">
    <property type="term" value="C:cytoplasm"/>
    <property type="evidence" value="ECO:0007669"/>
    <property type="project" value="UniProtKB-SubCell"/>
</dbReference>
<sequence>MYKIAFDLMGNDYGDQPALQAVREFIQKNTNFTVLLVGNKTSILEFFANQLPANLEIIDNSTVASDTKNLRQALKENTSMNTALQLLANNEVDAVLSPGDSGLLLSAATFIVKRLPGISRAAFMPIMPSIKKGKKTIFLDVGANLEVKDTYFVEWAHLAKIFAKTMLKVNEPKIALINVGTEEYKGLEVTRSAHGLLKNEKNLNYQGFVEPRDMLTTENDVVLADGYAGNLVLKSFEGAILSFGKLLKTAIKAKFWRKIGYLFLKGAFRDTAETLDYRNVGAAWVLGLNGLVIKTHGSSDVKSYLGALNQVKLALETNTFTKIKEELDHNEQQN</sequence>
<dbReference type="EMBL" id="LR215043">
    <property type="protein sequence ID" value="VEU78067.1"/>
    <property type="molecule type" value="Genomic_DNA"/>
</dbReference>
<comment type="subcellular location">
    <subcellularLocation>
        <location evidence="10">Cytoplasm</location>
    </subcellularLocation>
    <text evidence="10">Associated with the membrane possibly through PlsY.</text>
</comment>
<comment type="subunit">
    <text evidence="9 10">Homodimer. Probably interacts with PlsY.</text>
</comment>
<dbReference type="PANTHER" id="PTHR30100:SF1">
    <property type="entry name" value="PHOSPHATE ACYLTRANSFERASE"/>
    <property type="match status" value="1"/>
</dbReference>
<dbReference type="GO" id="GO:0006633">
    <property type="term" value="P:fatty acid biosynthetic process"/>
    <property type="evidence" value="ECO:0007669"/>
    <property type="project" value="UniProtKB-UniRule"/>
</dbReference>
<comment type="pathway">
    <text evidence="10">Lipid metabolism; phospholipid metabolism.</text>
</comment>
<keyword evidence="4 10" id="KW-0808">Transferase</keyword>
<evidence type="ECO:0000256" key="10">
    <source>
        <dbReference type="HAMAP-Rule" id="MF_00019"/>
    </source>
</evidence>
<keyword evidence="5 10" id="KW-0443">Lipid metabolism</keyword>
<evidence type="ECO:0000256" key="9">
    <source>
        <dbReference type="ARBA" id="ARBA00046608"/>
    </source>
</evidence>
<dbReference type="HAMAP" id="MF_00019">
    <property type="entry name" value="PlsX"/>
    <property type="match status" value="1"/>
</dbReference>
<dbReference type="SUPFAM" id="SSF53659">
    <property type="entry name" value="Isocitrate/Isopropylmalate dehydrogenase-like"/>
    <property type="match status" value="1"/>
</dbReference>
<dbReference type="InterPro" id="IPR003664">
    <property type="entry name" value="FA_synthesis"/>
</dbReference>
<dbReference type="GO" id="GO:0008654">
    <property type="term" value="P:phospholipid biosynthetic process"/>
    <property type="evidence" value="ECO:0007669"/>
    <property type="project" value="UniProtKB-KW"/>
</dbReference>
<evidence type="ECO:0000256" key="2">
    <source>
        <dbReference type="ARBA" id="ARBA00022490"/>
    </source>
</evidence>